<sequence>MTPDNTTNNNKRDQAERTSALLVLFVSSCLATYGHHGHNDGYGKGSGSSKDIHLDSSTIHLDSPKIVVDRPRFHIKDDDSGHGHIAVHSTPKAVAPIIINGGHGGYGSHGGYEGHGGKVLNVAGMINAVLPFIIFIAQ</sequence>
<evidence type="ECO:0000313" key="1">
    <source>
        <dbReference type="EMBL" id="KAG8182534.1"/>
    </source>
</evidence>
<dbReference type="AlphaFoldDB" id="A0AAV6UEV8"/>
<accession>A0AAV6UEV8</accession>
<protein>
    <submittedName>
        <fullName evidence="1">Uncharacterized protein</fullName>
    </submittedName>
</protein>
<proteinExistence type="predicted"/>
<organism evidence="1 2">
    <name type="scientific">Oedothorax gibbosus</name>
    <dbReference type="NCBI Taxonomy" id="931172"/>
    <lineage>
        <taxon>Eukaryota</taxon>
        <taxon>Metazoa</taxon>
        <taxon>Ecdysozoa</taxon>
        <taxon>Arthropoda</taxon>
        <taxon>Chelicerata</taxon>
        <taxon>Arachnida</taxon>
        <taxon>Araneae</taxon>
        <taxon>Araneomorphae</taxon>
        <taxon>Entelegynae</taxon>
        <taxon>Araneoidea</taxon>
        <taxon>Linyphiidae</taxon>
        <taxon>Erigoninae</taxon>
        <taxon>Oedothorax</taxon>
    </lineage>
</organism>
<dbReference type="Proteomes" id="UP000827092">
    <property type="component" value="Unassembled WGS sequence"/>
</dbReference>
<keyword evidence="2" id="KW-1185">Reference proteome</keyword>
<gene>
    <name evidence="1" type="ORF">JTE90_002068</name>
</gene>
<comment type="caution">
    <text evidence="1">The sequence shown here is derived from an EMBL/GenBank/DDBJ whole genome shotgun (WGS) entry which is preliminary data.</text>
</comment>
<dbReference type="EMBL" id="JAFNEN010000460">
    <property type="protein sequence ID" value="KAG8182534.1"/>
    <property type="molecule type" value="Genomic_DNA"/>
</dbReference>
<reference evidence="1 2" key="1">
    <citation type="journal article" date="2022" name="Nat. Ecol. Evol.">
        <title>A masculinizing supergene underlies an exaggerated male reproductive morph in a spider.</title>
        <authorList>
            <person name="Hendrickx F."/>
            <person name="De Corte Z."/>
            <person name="Sonet G."/>
            <person name="Van Belleghem S.M."/>
            <person name="Kostlbacher S."/>
            <person name="Vangestel C."/>
        </authorList>
    </citation>
    <scope>NUCLEOTIDE SEQUENCE [LARGE SCALE GENOMIC DNA]</scope>
    <source>
        <strain evidence="1">W744_W776</strain>
    </source>
</reference>
<name>A0AAV6UEV8_9ARAC</name>
<evidence type="ECO:0000313" key="2">
    <source>
        <dbReference type="Proteomes" id="UP000827092"/>
    </source>
</evidence>